<dbReference type="PANTHER" id="PTHR43612:SF3">
    <property type="entry name" value="TRIFUNCTIONAL ENZYME SUBUNIT ALPHA, MITOCHONDRIAL"/>
    <property type="match status" value="1"/>
</dbReference>
<dbReference type="InterPro" id="IPR008927">
    <property type="entry name" value="6-PGluconate_DH-like_C_sf"/>
</dbReference>
<feature type="domain" description="3-hydroxyacyl-CoA dehydrogenase NAD binding" evidence="15">
    <location>
        <begin position="306"/>
        <end position="477"/>
    </location>
</feature>
<evidence type="ECO:0000259" key="14">
    <source>
        <dbReference type="Pfam" id="PF00725"/>
    </source>
</evidence>
<dbReference type="Gene3D" id="1.10.1040.50">
    <property type="match status" value="1"/>
</dbReference>
<keyword evidence="7" id="KW-0560">Oxidoreductase</keyword>
<evidence type="ECO:0000256" key="9">
    <source>
        <dbReference type="ARBA" id="ARBA00023098"/>
    </source>
</evidence>
<dbReference type="AlphaFoldDB" id="A0A931J2E4"/>
<evidence type="ECO:0000256" key="1">
    <source>
        <dbReference type="ARBA" id="ARBA00005005"/>
    </source>
</evidence>
<dbReference type="Pfam" id="PF02737">
    <property type="entry name" value="3HCDH_N"/>
    <property type="match status" value="1"/>
</dbReference>
<keyword evidence="10" id="KW-0456">Lyase</keyword>
<comment type="caution">
    <text evidence="16">The sequence shown here is derived from an EMBL/GenBank/DDBJ whole genome shotgun (WGS) entry which is preliminary data.</text>
</comment>
<evidence type="ECO:0000256" key="2">
    <source>
        <dbReference type="ARBA" id="ARBA00007005"/>
    </source>
</evidence>
<organism evidence="16 17">
    <name type="scientific">Inhella proteolytica</name>
    <dbReference type="NCBI Taxonomy" id="2795029"/>
    <lineage>
        <taxon>Bacteria</taxon>
        <taxon>Pseudomonadati</taxon>
        <taxon>Pseudomonadota</taxon>
        <taxon>Betaproteobacteria</taxon>
        <taxon>Burkholderiales</taxon>
        <taxon>Sphaerotilaceae</taxon>
        <taxon>Inhella</taxon>
    </lineage>
</organism>
<dbReference type="InterPro" id="IPR006108">
    <property type="entry name" value="3HC_DH_C"/>
</dbReference>
<dbReference type="GO" id="GO:0006635">
    <property type="term" value="P:fatty acid beta-oxidation"/>
    <property type="evidence" value="ECO:0007669"/>
    <property type="project" value="TreeGrafter"/>
</dbReference>
<dbReference type="SUPFAM" id="SSF52096">
    <property type="entry name" value="ClpP/crotonase"/>
    <property type="match status" value="1"/>
</dbReference>
<dbReference type="Gene3D" id="3.90.226.10">
    <property type="entry name" value="2-enoyl-CoA Hydratase, Chain A, domain 1"/>
    <property type="match status" value="1"/>
</dbReference>
<evidence type="ECO:0000256" key="10">
    <source>
        <dbReference type="ARBA" id="ARBA00023239"/>
    </source>
</evidence>
<dbReference type="EMBL" id="JAEDAK010000003">
    <property type="protein sequence ID" value="MBH9576299.1"/>
    <property type="molecule type" value="Genomic_DNA"/>
</dbReference>
<keyword evidence="17" id="KW-1185">Reference proteome</keyword>
<keyword evidence="11" id="KW-0511">Multifunctional enzyme</keyword>
<dbReference type="InterPro" id="IPR006176">
    <property type="entry name" value="3-OHacyl-CoA_DH_NAD-bd"/>
</dbReference>
<dbReference type="FunFam" id="3.40.50.720:FF:000009">
    <property type="entry name" value="Fatty oxidation complex, alpha subunit"/>
    <property type="match status" value="1"/>
</dbReference>
<dbReference type="InterPro" id="IPR036291">
    <property type="entry name" value="NAD(P)-bd_dom_sf"/>
</dbReference>
<dbReference type="CDD" id="cd06558">
    <property type="entry name" value="crotonase-like"/>
    <property type="match status" value="1"/>
</dbReference>
<evidence type="ECO:0000256" key="13">
    <source>
        <dbReference type="RuleBase" id="RU003707"/>
    </source>
</evidence>
<accession>A0A931J2E4</accession>
<evidence type="ECO:0000256" key="3">
    <source>
        <dbReference type="ARBA" id="ARBA00008750"/>
    </source>
</evidence>
<evidence type="ECO:0000256" key="7">
    <source>
        <dbReference type="ARBA" id="ARBA00023002"/>
    </source>
</evidence>
<dbReference type="GO" id="GO:0004300">
    <property type="term" value="F:enoyl-CoA hydratase activity"/>
    <property type="evidence" value="ECO:0007669"/>
    <property type="project" value="UniProtKB-EC"/>
</dbReference>
<keyword evidence="5" id="KW-0276">Fatty acid metabolism</keyword>
<dbReference type="Pfam" id="PF00378">
    <property type="entry name" value="ECH_1"/>
    <property type="match status" value="1"/>
</dbReference>
<evidence type="ECO:0000313" key="16">
    <source>
        <dbReference type="EMBL" id="MBH9576299.1"/>
    </source>
</evidence>
<evidence type="ECO:0000256" key="12">
    <source>
        <dbReference type="ARBA" id="ARBA00049556"/>
    </source>
</evidence>
<dbReference type="SUPFAM" id="SSF48179">
    <property type="entry name" value="6-phosphogluconate dehydrogenase C-terminal domain-like"/>
    <property type="match status" value="2"/>
</dbReference>
<evidence type="ECO:0000259" key="15">
    <source>
        <dbReference type="Pfam" id="PF02737"/>
    </source>
</evidence>
<sequence length="683" mass="72106">MIHAELLDDGLLLARFDHPGKANVFDAALGEAFAAVVERVCSAEDVRGLILASAKPDFLLGADIELLRTLDSAPKAFEATMAFKAELRRLERCGKPVVAIVNGQALGAGFEIALACHARIGLADTVLALPEVRLGLLPAGGGTQRLPRLVGQATALPWLLEGTRIRAAQALEAGLLEAIAASAEDALAQARAWALAHPQPEPPWDRKGWRYPSGGSARQGELWAIAPSMASDKGGTQLPNLTHILSCVFEGGLLGMDAALELESRYFAACATSAPARALLGLWLQQREVQHGAARPALPPRRVKRLGVIGAGMMGAGIAHVAAKAGIEVVLLDSQQSLAEQGKARAEQQLKRLPEAERQAVLARIEPTTNFVALRGCDLVIEAVFEQRSVKTEVIHKAEAHLDVDTVFGSNTSTLPIGSLAQASSAPERFVGIHFFSPVEKMPLVEIIRGPRTGEAALALAFDLTRQLGKTAIVVNDGRGFYTSRCFGTYLLEACAMVLEGVPAAVVEAAGRHAGMPMPPLALHDEVSLSLTLAVDAQTRTDLGAAAPAPHPGLALVQELVAAGRVGRKAGQGFYDYEGGKNLWSGLARHAKPASWEMDELAQRLLDVQMLEALRCLHEGVLGSVAEGNVGAVLGWGFAPHTGGPLQAVQAQGLAAFLQRCAGRAARLGARWQPEPGLAKLPL</sequence>
<gene>
    <name evidence="16" type="ORF">I7X39_05185</name>
</gene>
<dbReference type="EC" id="4.2.1.17" evidence="4"/>
<proteinExistence type="inferred from homology"/>
<dbReference type="PROSITE" id="PS00166">
    <property type="entry name" value="ENOYL_COA_HYDRATASE"/>
    <property type="match status" value="1"/>
</dbReference>
<evidence type="ECO:0000256" key="11">
    <source>
        <dbReference type="ARBA" id="ARBA00023268"/>
    </source>
</evidence>
<dbReference type="Pfam" id="PF00725">
    <property type="entry name" value="3HCDH"/>
    <property type="match status" value="1"/>
</dbReference>
<evidence type="ECO:0000256" key="6">
    <source>
        <dbReference type="ARBA" id="ARBA00022963"/>
    </source>
</evidence>
<evidence type="ECO:0000256" key="8">
    <source>
        <dbReference type="ARBA" id="ARBA00023027"/>
    </source>
</evidence>
<reference evidence="16" key="1">
    <citation type="submission" date="2020-12" db="EMBL/GenBank/DDBJ databases">
        <title>The genome sequence of Inhella sp. 1Y17.</title>
        <authorList>
            <person name="Liu Y."/>
        </authorList>
    </citation>
    <scope>NUCLEOTIDE SEQUENCE</scope>
    <source>
        <strain evidence="16">1Y17</strain>
    </source>
</reference>
<comment type="pathway">
    <text evidence="1">Lipid metabolism; fatty acid beta-oxidation.</text>
</comment>
<dbReference type="InterPro" id="IPR001753">
    <property type="entry name" value="Enoyl-CoA_hydra/iso"/>
</dbReference>
<dbReference type="GO" id="GO:0016509">
    <property type="term" value="F:long-chain (3S)-3-hydroxyacyl-CoA dehydrogenase (NAD+) activity"/>
    <property type="evidence" value="ECO:0007669"/>
    <property type="project" value="TreeGrafter"/>
</dbReference>
<dbReference type="InterPro" id="IPR029045">
    <property type="entry name" value="ClpP/crotonase-like_dom_sf"/>
</dbReference>
<comment type="similarity">
    <text evidence="2">In the central section; belongs to the 3-hydroxyacyl-CoA dehydrogenase family.</text>
</comment>
<dbReference type="Gene3D" id="3.40.50.720">
    <property type="entry name" value="NAD(P)-binding Rossmann-like Domain"/>
    <property type="match status" value="1"/>
</dbReference>
<comment type="catalytic activity">
    <reaction evidence="12">
        <text>a (3S)-3-hydroxyacyl-CoA + NAD(+) = a 3-oxoacyl-CoA + NADH + H(+)</text>
        <dbReference type="Rhea" id="RHEA:22432"/>
        <dbReference type="ChEBI" id="CHEBI:15378"/>
        <dbReference type="ChEBI" id="CHEBI:57318"/>
        <dbReference type="ChEBI" id="CHEBI:57540"/>
        <dbReference type="ChEBI" id="CHEBI:57945"/>
        <dbReference type="ChEBI" id="CHEBI:90726"/>
        <dbReference type="EC" id="1.1.1.35"/>
    </reaction>
</comment>
<keyword evidence="8" id="KW-0520">NAD</keyword>
<evidence type="ECO:0000313" key="17">
    <source>
        <dbReference type="Proteomes" id="UP000613266"/>
    </source>
</evidence>
<evidence type="ECO:0000256" key="5">
    <source>
        <dbReference type="ARBA" id="ARBA00022832"/>
    </source>
</evidence>
<comment type="similarity">
    <text evidence="3">In the N-terminal section; belongs to the enoyl-CoA hydratase/isomerase family.</text>
</comment>
<dbReference type="RefSeq" id="WP_198109922.1">
    <property type="nucleotide sequence ID" value="NZ_JAEDAK010000003.1"/>
</dbReference>
<feature type="domain" description="3-hydroxyacyl-CoA dehydrogenase C-terminal" evidence="14">
    <location>
        <begin position="480"/>
        <end position="577"/>
    </location>
</feature>
<dbReference type="GO" id="GO:0070403">
    <property type="term" value="F:NAD+ binding"/>
    <property type="evidence" value="ECO:0007669"/>
    <property type="project" value="InterPro"/>
</dbReference>
<protein>
    <recommendedName>
        <fullName evidence="4">enoyl-CoA hydratase</fullName>
        <ecNumber evidence="4">4.2.1.17</ecNumber>
    </recommendedName>
</protein>
<keyword evidence="6" id="KW-0442">Lipid degradation</keyword>
<dbReference type="InterPro" id="IPR050136">
    <property type="entry name" value="FA_oxidation_alpha_subunit"/>
</dbReference>
<dbReference type="SUPFAM" id="SSF51735">
    <property type="entry name" value="NAD(P)-binding Rossmann-fold domains"/>
    <property type="match status" value="1"/>
</dbReference>
<name>A0A931J2E4_9BURK</name>
<keyword evidence="9" id="KW-0443">Lipid metabolism</keyword>
<dbReference type="PANTHER" id="PTHR43612">
    <property type="entry name" value="TRIFUNCTIONAL ENZYME SUBUNIT ALPHA"/>
    <property type="match status" value="1"/>
</dbReference>
<dbReference type="Proteomes" id="UP000613266">
    <property type="component" value="Unassembled WGS sequence"/>
</dbReference>
<comment type="similarity">
    <text evidence="13">Belongs to the enoyl-CoA hydratase/isomerase family.</text>
</comment>
<dbReference type="InterPro" id="IPR018376">
    <property type="entry name" value="Enoyl-CoA_hyd/isom_CS"/>
</dbReference>
<evidence type="ECO:0000256" key="4">
    <source>
        <dbReference type="ARBA" id="ARBA00012076"/>
    </source>
</evidence>